<feature type="region of interest" description="Disordered" evidence="1">
    <location>
        <begin position="86"/>
        <end position="186"/>
    </location>
</feature>
<evidence type="ECO:0000313" key="2">
    <source>
        <dbReference type="EMBL" id="EFX80107.1"/>
    </source>
</evidence>
<dbReference type="InParanoid" id="E9GK82"/>
<dbReference type="AlphaFoldDB" id="E9GK82"/>
<dbReference type="EMBL" id="GL732549">
    <property type="protein sequence ID" value="EFX80107.1"/>
    <property type="molecule type" value="Genomic_DNA"/>
</dbReference>
<feature type="compositionally biased region" description="Polar residues" evidence="1">
    <location>
        <begin position="86"/>
        <end position="99"/>
    </location>
</feature>
<sequence length="284" mass="31401">MIYLSLSQVSCYCHPNCRYKSSLSLNILVEEPKGLQNLLQIRKEEPEDQEGAVASRRALARLGGTTTSSQSTRANPRRQVAVRCSLPSSARNPTHSQEIPQRRAIRRSSLPMIQRQQSLSNSRGPGPSTAPRPAALPASRPASTQAQGPEPTQALQEPQEPTAAAAAPSKHTFGPAEESEDEWEVAGAAAPRVLTSQAGGRAPTLLDKHMLFVRRRLQLYRRRPTWIQPGVGEEPSLCHSLRQSRRGTRCARPLNARPGLGWTRRYTRGKETWSAYEYLPTLDS</sequence>
<feature type="compositionally biased region" description="Low complexity" evidence="1">
    <location>
        <begin position="153"/>
        <end position="168"/>
    </location>
</feature>
<gene>
    <name evidence="2" type="ORF">DAPPUDRAFT_103769</name>
</gene>
<dbReference type="HOGENOM" id="CLU_980941_0_0_1"/>
<keyword evidence="3" id="KW-1185">Reference proteome</keyword>
<organism evidence="2 3">
    <name type="scientific">Daphnia pulex</name>
    <name type="common">Water flea</name>
    <dbReference type="NCBI Taxonomy" id="6669"/>
    <lineage>
        <taxon>Eukaryota</taxon>
        <taxon>Metazoa</taxon>
        <taxon>Ecdysozoa</taxon>
        <taxon>Arthropoda</taxon>
        <taxon>Crustacea</taxon>
        <taxon>Branchiopoda</taxon>
        <taxon>Diplostraca</taxon>
        <taxon>Cladocera</taxon>
        <taxon>Anomopoda</taxon>
        <taxon>Daphniidae</taxon>
        <taxon>Daphnia</taxon>
    </lineage>
</organism>
<evidence type="ECO:0000256" key="1">
    <source>
        <dbReference type="SAM" id="MobiDB-lite"/>
    </source>
</evidence>
<dbReference type="KEGG" id="dpx:DAPPUDRAFT_103769"/>
<evidence type="ECO:0000313" key="3">
    <source>
        <dbReference type="Proteomes" id="UP000000305"/>
    </source>
</evidence>
<dbReference type="Proteomes" id="UP000000305">
    <property type="component" value="Unassembled WGS sequence"/>
</dbReference>
<proteinExistence type="predicted"/>
<protein>
    <submittedName>
        <fullName evidence="2">Uncharacterized protein</fullName>
    </submittedName>
</protein>
<feature type="compositionally biased region" description="Low complexity" evidence="1">
    <location>
        <begin position="127"/>
        <end position="144"/>
    </location>
</feature>
<accession>E9GK82</accession>
<feature type="compositionally biased region" description="Polar residues" evidence="1">
    <location>
        <begin position="114"/>
        <end position="123"/>
    </location>
</feature>
<reference evidence="2 3" key="1">
    <citation type="journal article" date="2011" name="Science">
        <title>The ecoresponsive genome of Daphnia pulex.</title>
        <authorList>
            <person name="Colbourne J.K."/>
            <person name="Pfrender M.E."/>
            <person name="Gilbert D."/>
            <person name="Thomas W.K."/>
            <person name="Tucker A."/>
            <person name="Oakley T.H."/>
            <person name="Tokishita S."/>
            <person name="Aerts A."/>
            <person name="Arnold G.J."/>
            <person name="Basu M.K."/>
            <person name="Bauer D.J."/>
            <person name="Caceres C.E."/>
            <person name="Carmel L."/>
            <person name="Casola C."/>
            <person name="Choi J.H."/>
            <person name="Detter J.C."/>
            <person name="Dong Q."/>
            <person name="Dusheyko S."/>
            <person name="Eads B.D."/>
            <person name="Frohlich T."/>
            <person name="Geiler-Samerotte K.A."/>
            <person name="Gerlach D."/>
            <person name="Hatcher P."/>
            <person name="Jogdeo S."/>
            <person name="Krijgsveld J."/>
            <person name="Kriventseva E.V."/>
            <person name="Kultz D."/>
            <person name="Laforsch C."/>
            <person name="Lindquist E."/>
            <person name="Lopez J."/>
            <person name="Manak J.R."/>
            <person name="Muller J."/>
            <person name="Pangilinan J."/>
            <person name="Patwardhan R.P."/>
            <person name="Pitluck S."/>
            <person name="Pritham E.J."/>
            <person name="Rechtsteiner A."/>
            <person name="Rho M."/>
            <person name="Rogozin I.B."/>
            <person name="Sakarya O."/>
            <person name="Salamov A."/>
            <person name="Schaack S."/>
            <person name="Shapiro H."/>
            <person name="Shiga Y."/>
            <person name="Skalitzky C."/>
            <person name="Smith Z."/>
            <person name="Souvorov A."/>
            <person name="Sung W."/>
            <person name="Tang Z."/>
            <person name="Tsuchiya D."/>
            <person name="Tu H."/>
            <person name="Vos H."/>
            <person name="Wang M."/>
            <person name="Wolf Y.I."/>
            <person name="Yamagata H."/>
            <person name="Yamada T."/>
            <person name="Ye Y."/>
            <person name="Shaw J.R."/>
            <person name="Andrews J."/>
            <person name="Crease T.J."/>
            <person name="Tang H."/>
            <person name="Lucas S.M."/>
            <person name="Robertson H.M."/>
            <person name="Bork P."/>
            <person name="Koonin E.V."/>
            <person name="Zdobnov E.M."/>
            <person name="Grigoriev I.V."/>
            <person name="Lynch M."/>
            <person name="Boore J.L."/>
        </authorList>
    </citation>
    <scope>NUCLEOTIDE SEQUENCE [LARGE SCALE GENOMIC DNA]</scope>
</reference>
<name>E9GK82_DAPPU</name>